<name>A0A195EUX7_9HYME</name>
<gene>
    <name evidence="1" type="ORF">ALC56_13709</name>
</gene>
<reference evidence="1 2" key="1">
    <citation type="submission" date="2016-03" db="EMBL/GenBank/DDBJ databases">
        <title>Trachymyrmex septentrionalis WGS genome.</title>
        <authorList>
            <person name="Nygaard S."/>
            <person name="Hu H."/>
            <person name="Boomsma J."/>
            <person name="Zhang G."/>
        </authorList>
    </citation>
    <scope>NUCLEOTIDE SEQUENCE [LARGE SCALE GENOMIC DNA]</scope>
    <source>
        <strain evidence="1">Tsep2-gDNA-1</strain>
        <tissue evidence="1">Whole body</tissue>
    </source>
</reference>
<keyword evidence="2" id="KW-1185">Reference proteome</keyword>
<protein>
    <submittedName>
        <fullName evidence="1">Uncharacterized protein</fullName>
    </submittedName>
</protein>
<dbReference type="AlphaFoldDB" id="A0A195EUX7"/>
<dbReference type="EMBL" id="KQ981958">
    <property type="protein sequence ID" value="KYN31956.1"/>
    <property type="molecule type" value="Genomic_DNA"/>
</dbReference>
<sequence>MPHRRSYHERALTAAECTAGFPTILQLVSSHLQIRR</sequence>
<evidence type="ECO:0000313" key="2">
    <source>
        <dbReference type="Proteomes" id="UP000078541"/>
    </source>
</evidence>
<dbReference type="Proteomes" id="UP000078541">
    <property type="component" value="Unassembled WGS sequence"/>
</dbReference>
<accession>A0A195EUX7</accession>
<evidence type="ECO:0000313" key="1">
    <source>
        <dbReference type="EMBL" id="KYN31956.1"/>
    </source>
</evidence>
<proteinExistence type="predicted"/>
<organism evidence="1 2">
    <name type="scientific">Trachymyrmex septentrionalis</name>
    <dbReference type="NCBI Taxonomy" id="34720"/>
    <lineage>
        <taxon>Eukaryota</taxon>
        <taxon>Metazoa</taxon>
        <taxon>Ecdysozoa</taxon>
        <taxon>Arthropoda</taxon>
        <taxon>Hexapoda</taxon>
        <taxon>Insecta</taxon>
        <taxon>Pterygota</taxon>
        <taxon>Neoptera</taxon>
        <taxon>Endopterygota</taxon>
        <taxon>Hymenoptera</taxon>
        <taxon>Apocrita</taxon>
        <taxon>Aculeata</taxon>
        <taxon>Formicoidea</taxon>
        <taxon>Formicidae</taxon>
        <taxon>Myrmicinae</taxon>
        <taxon>Trachymyrmex</taxon>
    </lineage>
</organism>